<organism evidence="1">
    <name type="scientific">Ophidiomyces ophidiicola</name>
    <dbReference type="NCBI Taxonomy" id="1387563"/>
    <lineage>
        <taxon>Eukaryota</taxon>
        <taxon>Fungi</taxon>
        <taxon>Dikarya</taxon>
        <taxon>Ascomycota</taxon>
        <taxon>Pezizomycotina</taxon>
        <taxon>Eurotiomycetes</taxon>
        <taxon>Eurotiomycetidae</taxon>
        <taxon>Onygenales</taxon>
        <taxon>Onygenaceae</taxon>
        <taxon>Ophidiomyces</taxon>
    </lineage>
</organism>
<comment type="caution">
    <text evidence="1">The sequence shown here is derived from an EMBL/GenBank/DDBJ whole genome shotgun (WGS) entry which is preliminary data.</text>
</comment>
<protein>
    <submittedName>
        <fullName evidence="1">Uncharacterized protein</fullName>
    </submittedName>
</protein>
<proteinExistence type="predicted"/>
<sequence length="1035" mass="113724">MKGLQKPSLFSAATETLIANLSPCLDGHKRRYIQGVVTLLWPFSLSSKKFSLLLSEPDFRLRGSKGQVKVIFHNNAAEKVSQSGVEIGDTVFISLDGVSWKDVDGNDSDSRGIEWDLEFDKRVLFEVYRQSKPFAVVDLKDTPNEIIKDSVYDGDSPVPTTTIPSITLSELTNKTWSSPAFSRSLARPMLSCGADEDSFALGRGRKRTKFGRLSSEWVYVGSSSNPPTVSRQTEESEFQTDLQDADSPSLYLPYETGTASPVGQHVEHQTFTLAIPKPPTLADDKIGISSDSPEMRSSPRSVERNSNLEDYCPPTVGILQRAIRKGDTPETLNTLGLATTRSGLEGRRDDRNFGQCEVNVSHSMSSPKILPANFSAINMASPLNTSLSSHIVEPADKNTISEKERGISEFREPIQIERVSENQLQSAGTSSVKSEYEELAENDLSDRNQRLSMNTEDSSRFRGGDTYQPSVGKNANLSAGTDSHEPYYSFDVEESENIPVYSPTTLPSPKKIIAPYRGDREEHYNNSTLVQVPEAPFSSGEMLASRSSPSACSVHSAPDTQKAARSPRAMSVASTPENAGNMEIEPGRKEIGDATASTKVSALLPSHREEVSGCEIENTQQHNSSRSYVRSKFYVDPSVYLDNTGSSSATFEHSISENALLHTPINKTPYHLLHPPPISDTHASQTSPSLSLSQQRQPFPELAYVAEPGPAFPSALEGSFGPLSHNTFNMLEQHPPLMHHTDTAPSESELDSNKGNSTTNMDIIEYNCFSTPLRSPCLGSDASSPGFKHPFPLENQLNSHVSGLRTKLSYFCPLSLLLDNFNQTTDTISVIVSQSSVSRATRVPRDHFITLHLTDSSIRGSTVCAQIFCKDKTCLPACIQGDIVLLRNFKVESVGHKMMLNSMGESSWAVFSQGAPGDVQIKGPPVEFGEEELAYVSDLYQWYTNDGQALVAQETARLRDSRSAETRSSLAPSENSSVTSRGQDSIARKYHRRKSTPRRIVVHELRGGRKYLDAGSPSDKESIHELRDGTVYTHL</sequence>
<dbReference type="EMBL" id="JALBCA010000008">
    <property type="protein sequence ID" value="KAI2392162.1"/>
    <property type="molecule type" value="Genomic_DNA"/>
</dbReference>
<reference evidence="1" key="1">
    <citation type="journal article" date="2022" name="bioRxiv">
        <title>Population genetic analysis of Ophidiomyces ophidiicola, the causative agent of snake fungal disease, indicates recent introductions to the USA.</title>
        <authorList>
            <person name="Ladner J.T."/>
            <person name="Palmer J.M."/>
            <person name="Ettinger C.L."/>
            <person name="Stajich J.E."/>
            <person name="Farrell T.M."/>
            <person name="Glorioso B.M."/>
            <person name="Lawson B."/>
            <person name="Price S.J."/>
            <person name="Stengle A.G."/>
            <person name="Grear D.A."/>
            <person name="Lorch J.M."/>
        </authorList>
    </citation>
    <scope>NUCLEOTIDE SEQUENCE</scope>
    <source>
        <strain evidence="1">NWHC 24266-5</strain>
    </source>
</reference>
<evidence type="ECO:0000313" key="1">
    <source>
        <dbReference type="EMBL" id="KAI2392162.1"/>
    </source>
</evidence>
<accession>A0ACB8V3Z8</accession>
<name>A0ACB8V3Z8_9EURO</name>
<gene>
    <name evidence="1" type="ORF">LOY88_000818</name>
</gene>